<evidence type="ECO:0008006" key="5">
    <source>
        <dbReference type="Google" id="ProtNLM"/>
    </source>
</evidence>
<keyword evidence="2" id="KW-0472">Membrane</keyword>
<evidence type="ECO:0000256" key="1">
    <source>
        <dbReference type="SAM" id="MobiDB-lite"/>
    </source>
</evidence>
<evidence type="ECO:0000256" key="2">
    <source>
        <dbReference type="SAM" id="Phobius"/>
    </source>
</evidence>
<feature type="compositionally biased region" description="Low complexity" evidence="1">
    <location>
        <begin position="10"/>
        <end position="20"/>
    </location>
</feature>
<evidence type="ECO:0000313" key="4">
    <source>
        <dbReference type="Proteomes" id="UP001163828"/>
    </source>
</evidence>
<organism evidence="3 4">
    <name type="scientific">Lentinula boryana</name>
    <dbReference type="NCBI Taxonomy" id="40481"/>
    <lineage>
        <taxon>Eukaryota</taxon>
        <taxon>Fungi</taxon>
        <taxon>Dikarya</taxon>
        <taxon>Basidiomycota</taxon>
        <taxon>Agaricomycotina</taxon>
        <taxon>Agaricomycetes</taxon>
        <taxon>Agaricomycetidae</taxon>
        <taxon>Agaricales</taxon>
        <taxon>Marasmiineae</taxon>
        <taxon>Omphalotaceae</taxon>
        <taxon>Lentinula</taxon>
    </lineage>
</organism>
<dbReference type="Proteomes" id="UP001163828">
    <property type="component" value="Unassembled WGS sequence"/>
</dbReference>
<comment type="caution">
    <text evidence="3">The sequence shown here is derived from an EMBL/GenBank/DDBJ whole genome shotgun (WGS) entry which is preliminary data.</text>
</comment>
<feature type="region of interest" description="Disordered" evidence="1">
    <location>
        <begin position="1"/>
        <end position="22"/>
    </location>
</feature>
<sequence>MAKLFKNSKPDSSTISSKSKAQNHPIAADFLNSSSTYSDSETPKFGSFEKRCRKGVSNTMQMALSSESATSTNGFALTSASLPDISISTTNRNSSHLYPRSESEQYWAARALKAETLLVSKEEHFEHLQSVTVEQETKRVTEVAQLRKLYDERLVKLERLLAVLLGVLFLLTFFTFFSNLFLTHQGREARSAQNQWAHFTIPILSPFASVVEHEVSVVGSRTIFGSCLIIAGLAYFLLRHWINSKIRLRPAS</sequence>
<feature type="transmembrane region" description="Helical" evidence="2">
    <location>
        <begin position="160"/>
        <end position="182"/>
    </location>
</feature>
<dbReference type="EMBL" id="MU790505">
    <property type="protein sequence ID" value="KAJ4001899.1"/>
    <property type="molecule type" value="Genomic_DNA"/>
</dbReference>
<feature type="transmembrane region" description="Helical" evidence="2">
    <location>
        <begin position="223"/>
        <end position="242"/>
    </location>
</feature>
<proteinExistence type="predicted"/>
<protein>
    <recommendedName>
        <fullName evidence="5">Transmembrane protein</fullName>
    </recommendedName>
</protein>
<reference evidence="3" key="1">
    <citation type="submission" date="2022-08" db="EMBL/GenBank/DDBJ databases">
        <authorList>
            <consortium name="DOE Joint Genome Institute"/>
            <person name="Min B."/>
            <person name="Riley R."/>
            <person name="Sierra-Patev S."/>
            <person name="Naranjo-Ortiz M."/>
            <person name="Looney B."/>
            <person name="Konkel Z."/>
            <person name="Slot J.C."/>
            <person name="Sakamoto Y."/>
            <person name="Steenwyk J.L."/>
            <person name="Rokas A."/>
            <person name="Carro J."/>
            <person name="Camarero S."/>
            <person name="Ferreira P."/>
            <person name="Molpeceres G."/>
            <person name="Ruiz-Duenas F.J."/>
            <person name="Serrano A."/>
            <person name="Henrissat B."/>
            <person name="Drula E."/>
            <person name="Hughes K.W."/>
            <person name="Mata J.L."/>
            <person name="Ishikawa N.K."/>
            <person name="Vargas-Isla R."/>
            <person name="Ushijima S."/>
            <person name="Smith C.A."/>
            <person name="Ahrendt S."/>
            <person name="Andreopoulos W."/>
            <person name="He G."/>
            <person name="Labutti K."/>
            <person name="Lipzen A."/>
            <person name="Ng V."/>
            <person name="Sandor L."/>
            <person name="Barry K."/>
            <person name="Martinez A.T."/>
            <person name="Xiao Y."/>
            <person name="Gibbons J.G."/>
            <person name="Terashima K."/>
            <person name="Hibbett D.S."/>
            <person name="Grigoriev I.V."/>
        </authorList>
    </citation>
    <scope>NUCLEOTIDE SEQUENCE</scope>
    <source>
        <strain evidence="3">TFB10827</strain>
    </source>
</reference>
<keyword evidence="2" id="KW-1133">Transmembrane helix</keyword>
<keyword evidence="4" id="KW-1185">Reference proteome</keyword>
<name>A0ABQ8QT50_9AGAR</name>
<accession>A0ABQ8QT50</accession>
<keyword evidence="2" id="KW-0812">Transmembrane</keyword>
<evidence type="ECO:0000313" key="3">
    <source>
        <dbReference type="EMBL" id="KAJ4001899.1"/>
    </source>
</evidence>
<gene>
    <name evidence="3" type="ORF">F5050DRAFT_993789</name>
</gene>